<name>A0AA88I665_ARTSF</name>
<dbReference type="EMBL" id="JAVRJZ010000005">
    <property type="protein sequence ID" value="KAK2722540.1"/>
    <property type="molecule type" value="Genomic_DNA"/>
</dbReference>
<comment type="similarity">
    <text evidence="1">Belongs to the prefoldin subunit beta family.</text>
</comment>
<evidence type="ECO:0000256" key="1">
    <source>
        <dbReference type="ARBA" id="ARBA00008045"/>
    </source>
</evidence>
<dbReference type="PANTHER" id="PTHR21100:SF9">
    <property type="entry name" value="PREFOLDIN SUBUNIT 4"/>
    <property type="match status" value="1"/>
</dbReference>
<dbReference type="GO" id="GO:0006457">
    <property type="term" value="P:protein folding"/>
    <property type="evidence" value="ECO:0007669"/>
    <property type="project" value="InterPro"/>
</dbReference>
<evidence type="ECO:0000313" key="5">
    <source>
        <dbReference type="EMBL" id="KAK2722540.1"/>
    </source>
</evidence>
<dbReference type="AlphaFoldDB" id="A0AA88I665"/>
<keyword evidence="3" id="KW-0143">Chaperone</keyword>
<reference evidence="5" key="1">
    <citation type="submission" date="2023-07" db="EMBL/GenBank/DDBJ databases">
        <title>Chromosome-level genome assembly of Artemia franciscana.</title>
        <authorList>
            <person name="Jo E."/>
        </authorList>
    </citation>
    <scope>NUCLEOTIDE SEQUENCE</scope>
    <source>
        <tissue evidence="5">Whole body</tissue>
    </source>
</reference>
<dbReference type="InterPro" id="IPR016661">
    <property type="entry name" value="PFDN4"/>
</dbReference>
<comment type="subunit">
    <text evidence="2">Heterohexamer of two PFD-alpha type and four PFD-beta type subunits.</text>
</comment>
<dbReference type="Pfam" id="PF01920">
    <property type="entry name" value="Prefoldin_2"/>
    <property type="match status" value="1"/>
</dbReference>
<dbReference type="GO" id="GO:0051082">
    <property type="term" value="F:unfolded protein binding"/>
    <property type="evidence" value="ECO:0007669"/>
    <property type="project" value="InterPro"/>
</dbReference>
<dbReference type="InterPro" id="IPR002777">
    <property type="entry name" value="PFD_beta-like"/>
</dbReference>
<evidence type="ECO:0000256" key="3">
    <source>
        <dbReference type="ARBA" id="ARBA00023186"/>
    </source>
</evidence>
<accession>A0AA88I665</accession>
<evidence type="ECO:0000256" key="2">
    <source>
        <dbReference type="ARBA" id="ARBA00011695"/>
    </source>
</evidence>
<sequence length="97" mass="11240">MANKNFNADTDVHILEEDQQKINKFARLNARFEELKDELKSMQNDLKNIEDASDDIMLLDEAAGPIPFMIGEAFIHCSQDEAQVRRLFLPLLLHFLH</sequence>
<dbReference type="Proteomes" id="UP001187531">
    <property type="component" value="Unassembled WGS sequence"/>
</dbReference>
<keyword evidence="6" id="KW-1185">Reference proteome</keyword>
<gene>
    <name evidence="5" type="ORF">QYM36_002917</name>
</gene>
<evidence type="ECO:0000256" key="4">
    <source>
        <dbReference type="SAM" id="Coils"/>
    </source>
</evidence>
<dbReference type="CDD" id="cd23165">
    <property type="entry name" value="Prefoldin_4"/>
    <property type="match status" value="1"/>
</dbReference>
<dbReference type="GO" id="GO:0005737">
    <property type="term" value="C:cytoplasm"/>
    <property type="evidence" value="ECO:0007669"/>
    <property type="project" value="TreeGrafter"/>
</dbReference>
<evidence type="ECO:0008006" key="7">
    <source>
        <dbReference type="Google" id="ProtNLM"/>
    </source>
</evidence>
<feature type="coiled-coil region" evidence="4">
    <location>
        <begin position="25"/>
        <end position="52"/>
    </location>
</feature>
<organism evidence="5 6">
    <name type="scientific">Artemia franciscana</name>
    <name type="common">Brine shrimp</name>
    <name type="synonym">Artemia sanfranciscana</name>
    <dbReference type="NCBI Taxonomy" id="6661"/>
    <lineage>
        <taxon>Eukaryota</taxon>
        <taxon>Metazoa</taxon>
        <taxon>Ecdysozoa</taxon>
        <taxon>Arthropoda</taxon>
        <taxon>Crustacea</taxon>
        <taxon>Branchiopoda</taxon>
        <taxon>Anostraca</taxon>
        <taxon>Artemiidae</taxon>
        <taxon>Artemia</taxon>
    </lineage>
</organism>
<proteinExistence type="inferred from homology"/>
<dbReference type="GO" id="GO:0016272">
    <property type="term" value="C:prefoldin complex"/>
    <property type="evidence" value="ECO:0007669"/>
    <property type="project" value="InterPro"/>
</dbReference>
<keyword evidence="4" id="KW-0175">Coiled coil</keyword>
<dbReference type="PANTHER" id="PTHR21100">
    <property type="entry name" value="PREFOLDIN SUBUNIT 4"/>
    <property type="match status" value="1"/>
</dbReference>
<comment type="caution">
    <text evidence="5">The sequence shown here is derived from an EMBL/GenBank/DDBJ whole genome shotgun (WGS) entry which is preliminary data.</text>
</comment>
<evidence type="ECO:0000313" key="6">
    <source>
        <dbReference type="Proteomes" id="UP001187531"/>
    </source>
</evidence>
<protein>
    <recommendedName>
        <fullName evidence="7">Prefoldin subunit 4</fullName>
    </recommendedName>
</protein>